<keyword evidence="1" id="KW-1133">Transmembrane helix</keyword>
<dbReference type="AlphaFoldDB" id="A0A1F7UV34"/>
<sequence>MLSLKRYGWLCVLGGEVAYVICLVGGYLPWRTARGIELHHALFETLPGFVWGSFGSIILGAVYVFVFAWIFAWYMVWMHNTSLVTTQSNG</sequence>
<keyword evidence="1" id="KW-0812">Transmembrane</keyword>
<name>A0A1F7UV34_9BACT</name>
<keyword evidence="1" id="KW-0472">Membrane</keyword>
<proteinExistence type="predicted"/>
<feature type="transmembrane region" description="Helical" evidence="1">
    <location>
        <begin position="7"/>
        <end position="28"/>
    </location>
</feature>
<gene>
    <name evidence="2" type="ORF">A2936_01190</name>
</gene>
<organism evidence="2 3">
    <name type="scientific">Candidatus Uhrbacteria bacterium RIFCSPLOWO2_01_FULL_47_25</name>
    <dbReference type="NCBI Taxonomy" id="1802402"/>
    <lineage>
        <taxon>Bacteria</taxon>
        <taxon>Candidatus Uhriibacteriota</taxon>
    </lineage>
</organism>
<dbReference type="Proteomes" id="UP000176846">
    <property type="component" value="Unassembled WGS sequence"/>
</dbReference>
<comment type="caution">
    <text evidence="2">The sequence shown here is derived from an EMBL/GenBank/DDBJ whole genome shotgun (WGS) entry which is preliminary data.</text>
</comment>
<protein>
    <submittedName>
        <fullName evidence="2">Uncharacterized protein</fullName>
    </submittedName>
</protein>
<feature type="transmembrane region" description="Helical" evidence="1">
    <location>
        <begin position="48"/>
        <end position="74"/>
    </location>
</feature>
<evidence type="ECO:0000256" key="1">
    <source>
        <dbReference type="SAM" id="Phobius"/>
    </source>
</evidence>
<dbReference type="EMBL" id="MGEK01000023">
    <property type="protein sequence ID" value="OGL82161.1"/>
    <property type="molecule type" value="Genomic_DNA"/>
</dbReference>
<reference evidence="2 3" key="1">
    <citation type="journal article" date="2016" name="Nat. Commun.">
        <title>Thousands of microbial genomes shed light on interconnected biogeochemical processes in an aquifer system.</title>
        <authorList>
            <person name="Anantharaman K."/>
            <person name="Brown C.T."/>
            <person name="Hug L.A."/>
            <person name="Sharon I."/>
            <person name="Castelle C.J."/>
            <person name="Probst A.J."/>
            <person name="Thomas B.C."/>
            <person name="Singh A."/>
            <person name="Wilkins M.J."/>
            <person name="Karaoz U."/>
            <person name="Brodie E.L."/>
            <person name="Williams K.H."/>
            <person name="Hubbard S.S."/>
            <person name="Banfield J.F."/>
        </authorList>
    </citation>
    <scope>NUCLEOTIDE SEQUENCE [LARGE SCALE GENOMIC DNA]</scope>
</reference>
<evidence type="ECO:0000313" key="3">
    <source>
        <dbReference type="Proteomes" id="UP000176846"/>
    </source>
</evidence>
<accession>A0A1F7UV34</accession>
<evidence type="ECO:0000313" key="2">
    <source>
        <dbReference type="EMBL" id="OGL82161.1"/>
    </source>
</evidence>